<reference evidence="8" key="1">
    <citation type="submission" date="2014-02" db="EMBL/GenBank/DDBJ databases">
        <title>Complete genome sequence and comparative genomic analysis of the nitrogen-fixing bacterium Leptospirillum ferriphilum YSK.</title>
        <authorList>
            <person name="Guo X."/>
            <person name="Yin H."/>
            <person name="Liang Y."/>
            <person name="Hu Q."/>
            <person name="Ma L."/>
            <person name="Xiao Y."/>
            <person name="Zhang X."/>
            <person name="Qiu G."/>
            <person name="Liu X."/>
        </authorList>
    </citation>
    <scope>NUCLEOTIDE SEQUENCE [LARGE SCALE GENOMIC DNA]</scope>
    <source>
        <strain evidence="8">YSK</strain>
    </source>
</reference>
<accession>A0A059XPZ0</accession>
<feature type="signal peptide" evidence="5">
    <location>
        <begin position="1"/>
        <end position="26"/>
    </location>
</feature>
<evidence type="ECO:0000256" key="3">
    <source>
        <dbReference type="ARBA" id="ARBA00023004"/>
    </source>
</evidence>
<reference evidence="7 8" key="2">
    <citation type="journal article" date="2015" name="Biomed. Res. Int.">
        <title>Effects of Arsenite Resistance on the Growth and Functional Gene Expression of Leptospirillum ferriphilum and Acidithiobacillus thiooxidans in Pure Culture and Coculture.</title>
        <authorList>
            <person name="Jiang H."/>
            <person name="Liang Y."/>
            <person name="Yin H."/>
            <person name="Xiao Y."/>
            <person name="Guo X."/>
            <person name="Xu Y."/>
            <person name="Hu Q."/>
            <person name="Liu H."/>
            <person name="Liu X."/>
        </authorList>
    </citation>
    <scope>NUCLEOTIDE SEQUENCE [LARGE SCALE GENOMIC DNA]</scope>
    <source>
        <strain evidence="7 8">YSK</strain>
    </source>
</reference>
<dbReference type="OrthoDB" id="9811281at2"/>
<evidence type="ECO:0000259" key="6">
    <source>
        <dbReference type="PROSITE" id="PS51007"/>
    </source>
</evidence>
<dbReference type="PROSITE" id="PS51007">
    <property type="entry name" value="CYTC"/>
    <property type="match status" value="1"/>
</dbReference>
<dbReference type="GO" id="GO:0009055">
    <property type="term" value="F:electron transfer activity"/>
    <property type="evidence" value="ECO:0007669"/>
    <property type="project" value="InterPro"/>
</dbReference>
<gene>
    <name evidence="7" type="ORF">Y981_07330</name>
</gene>
<dbReference type="InterPro" id="IPR009056">
    <property type="entry name" value="Cyt_c-like_dom"/>
</dbReference>
<keyword evidence="8" id="KW-1185">Reference proteome</keyword>
<feature type="chain" id="PRO_5001584898" evidence="5">
    <location>
        <begin position="27"/>
        <end position="123"/>
    </location>
</feature>
<dbReference type="AlphaFoldDB" id="A0A059XPZ0"/>
<feature type="domain" description="Cytochrome c" evidence="6">
    <location>
        <begin position="24"/>
        <end position="116"/>
    </location>
</feature>
<dbReference type="HOGENOM" id="CLU_101159_6_0_0"/>
<name>A0A059XPZ0_9BACT</name>
<keyword evidence="2 4" id="KW-0479">Metal-binding</keyword>
<dbReference type="SUPFAM" id="SSF46626">
    <property type="entry name" value="Cytochrome c"/>
    <property type="match status" value="1"/>
</dbReference>
<dbReference type="EMBL" id="CP007243">
    <property type="protein sequence ID" value="AIA30634.1"/>
    <property type="molecule type" value="Genomic_DNA"/>
</dbReference>
<dbReference type="RefSeq" id="WP_051613822.1">
    <property type="nucleotide sequence ID" value="NZ_CP007243.1"/>
</dbReference>
<dbReference type="Gene3D" id="1.10.760.10">
    <property type="entry name" value="Cytochrome c-like domain"/>
    <property type="match status" value="1"/>
</dbReference>
<dbReference type="InterPro" id="IPR036909">
    <property type="entry name" value="Cyt_c-like_dom_sf"/>
</dbReference>
<sequence length="123" mass="13628">MKLENILTVVTATLFLSIIPIQGAMAASAKDNYRTYCAQCHGLQGNGQGINVKDMSVQPRNHTDTVYMSSRSDQDLFTADKKGGLAINKSVLMPPWGDTLNNQEIHAMVQYLRKLCHCQEGKQ</sequence>
<evidence type="ECO:0000313" key="7">
    <source>
        <dbReference type="EMBL" id="AIA30634.1"/>
    </source>
</evidence>
<dbReference type="Proteomes" id="UP000027059">
    <property type="component" value="Chromosome"/>
</dbReference>
<proteinExistence type="predicted"/>
<dbReference type="GO" id="GO:0020037">
    <property type="term" value="F:heme binding"/>
    <property type="evidence" value="ECO:0007669"/>
    <property type="project" value="InterPro"/>
</dbReference>
<protein>
    <submittedName>
        <fullName evidence="7">Cytochrome C</fullName>
    </submittedName>
</protein>
<evidence type="ECO:0000256" key="1">
    <source>
        <dbReference type="ARBA" id="ARBA00022617"/>
    </source>
</evidence>
<keyword evidence="5" id="KW-0732">Signal</keyword>
<evidence type="ECO:0000256" key="5">
    <source>
        <dbReference type="SAM" id="SignalP"/>
    </source>
</evidence>
<keyword evidence="3 4" id="KW-0408">Iron</keyword>
<dbReference type="GO" id="GO:0046872">
    <property type="term" value="F:metal ion binding"/>
    <property type="evidence" value="ECO:0007669"/>
    <property type="project" value="UniProtKB-KW"/>
</dbReference>
<dbReference type="Pfam" id="PF13442">
    <property type="entry name" value="Cytochrome_CBB3"/>
    <property type="match status" value="1"/>
</dbReference>
<organism evidence="7 8">
    <name type="scientific">Leptospirillum ferriphilum YSK</name>
    <dbReference type="NCBI Taxonomy" id="1441628"/>
    <lineage>
        <taxon>Bacteria</taxon>
        <taxon>Pseudomonadati</taxon>
        <taxon>Nitrospirota</taxon>
        <taxon>Nitrospiria</taxon>
        <taxon>Nitrospirales</taxon>
        <taxon>Nitrospiraceae</taxon>
        <taxon>Leptospirillum</taxon>
    </lineage>
</organism>
<evidence type="ECO:0000313" key="8">
    <source>
        <dbReference type="Proteomes" id="UP000027059"/>
    </source>
</evidence>
<evidence type="ECO:0000256" key="2">
    <source>
        <dbReference type="ARBA" id="ARBA00022723"/>
    </source>
</evidence>
<evidence type="ECO:0000256" key="4">
    <source>
        <dbReference type="PROSITE-ProRule" id="PRU00433"/>
    </source>
</evidence>
<dbReference type="KEGG" id="lfp:Y981_07330"/>
<keyword evidence="1 4" id="KW-0349">Heme</keyword>